<feature type="domain" description="Calcineurin-like phosphoesterase" evidence="1">
    <location>
        <begin position="2"/>
        <end position="187"/>
    </location>
</feature>
<dbReference type="InterPro" id="IPR029052">
    <property type="entry name" value="Metallo-depent_PP-like"/>
</dbReference>
<dbReference type="PANTHER" id="PTHR42850">
    <property type="entry name" value="METALLOPHOSPHOESTERASE"/>
    <property type="match status" value="1"/>
</dbReference>
<dbReference type="Pfam" id="PF00149">
    <property type="entry name" value="Metallophos"/>
    <property type="match status" value="1"/>
</dbReference>
<dbReference type="Proteomes" id="UP000095706">
    <property type="component" value="Unassembled WGS sequence"/>
</dbReference>
<dbReference type="GO" id="GO:0008803">
    <property type="term" value="F:bis(5'-nucleosyl)-tetraphosphatase (symmetrical) activity"/>
    <property type="evidence" value="ECO:0007669"/>
    <property type="project" value="TreeGrafter"/>
</dbReference>
<evidence type="ECO:0000259" key="1">
    <source>
        <dbReference type="Pfam" id="PF00149"/>
    </source>
</evidence>
<dbReference type="AlphaFoldDB" id="A0A174G480"/>
<dbReference type="GO" id="GO:0004722">
    <property type="term" value="F:protein serine/threonine phosphatase activity"/>
    <property type="evidence" value="ECO:0007669"/>
    <property type="project" value="UniProtKB-EC"/>
</dbReference>
<evidence type="ECO:0000313" key="3">
    <source>
        <dbReference type="Proteomes" id="UP000095706"/>
    </source>
</evidence>
<reference evidence="2 3" key="1">
    <citation type="submission" date="2015-09" db="EMBL/GenBank/DDBJ databases">
        <authorList>
            <consortium name="Pathogen Informatics"/>
        </authorList>
    </citation>
    <scope>NUCLEOTIDE SEQUENCE [LARGE SCALE GENOMIC DNA]</scope>
    <source>
        <strain evidence="2 3">2789STDY5608849</strain>
    </source>
</reference>
<dbReference type="InterPro" id="IPR004843">
    <property type="entry name" value="Calcineurin-like_PHP"/>
</dbReference>
<dbReference type="GO" id="GO:0005737">
    <property type="term" value="C:cytoplasm"/>
    <property type="evidence" value="ECO:0007669"/>
    <property type="project" value="TreeGrafter"/>
</dbReference>
<proteinExistence type="predicted"/>
<dbReference type="SUPFAM" id="SSF56300">
    <property type="entry name" value="Metallo-dependent phosphatases"/>
    <property type="match status" value="1"/>
</dbReference>
<gene>
    <name evidence="2" type="primary">pphB_1</name>
    <name evidence="2" type="ORF">ERS852406_02272</name>
</gene>
<dbReference type="PANTHER" id="PTHR42850:SF4">
    <property type="entry name" value="ZINC-DEPENDENT ENDOPOLYPHOSPHATASE"/>
    <property type="match status" value="1"/>
</dbReference>
<accession>A0A174G480</accession>
<evidence type="ECO:0000313" key="2">
    <source>
        <dbReference type="EMBL" id="CUO55958.1"/>
    </source>
</evidence>
<dbReference type="GO" id="GO:0110154">
    <property type="term" value="P:RNA decapping"/>
    <property type="evidence" value="ECO:0007669"/>
    <property type="project" value="TreeGrafter"/>
</dbReference>
<name>A0A174G480_9FIRM</name>
<dbReference type="RefSeq" id="WP_055228082.1">
    <property type="nucleotide sequence ID" value="NZ_CYYV01000010.1"/>
</dbReference>
<dbReference type="EMBL" id="CYYV01000010">
    <property type="protein sequence ID" value="CUO55958.1"/>
    <property type="molecule type" value="Genomic_DNA"/>
</dbReference>
<keyword evidence="2" id="KW-0378">Hydrolase</keyword>
<dbReference type="InterPro" id="IPR050126">
    <property type="entry name" value="Ap4A_hydrolase"/>
</dbReference>
<dbReference type="EC" id="3.1.3.16" evidence="2"/>
<dbReference type="Gene3D" id="3.60.21.10">
    <property type="match status" value="1"/>
</dbReference>
<organism evidence="2 3">
    <name type="scientific">Fusicatenibacter saccharivorans</name>
    <dbReference type="NCBI Taxonomy" id="1150298"/>
    <lineage>
        <taxon>Bacteria</taxon>
        <taxon>Bacillati</taxon>
        <taxon>Bacillota</taxon>
        <taxon>Clostridia</taxon>
        <taxon>Lachnospirales</taxon>
        <taxon>Lachnospiraceae</taxon>
        <taxon>Fusicatenibacter</taxon>
    </lineage>
</organism>
<protein>
    <submittedName>
        <fullName evidence="2">Serine/threonine-protein phosphatase 2</fullName>
        <ecNumber evidence="2">3.1.3.16</ecNumber>
    </submittedName>
</protein>
<sequence>MIYAMSDIHGQYELFRNLMEQIPLGKDDILYVLGDVVDRGPDSMNTLKYMMANPNIIPIMGNHELMALPCLKLLVPELSKEFLHKLSSQARQSFAEWTLNGGISTIQEFLKLPQEERRQVVEYIEAFRPYGKKIINNGEYWLIHAGLEHFSESRQLEEYSVEELVWKRTDFDITYFKNITVVSGHTPTQNILGNSRPGYIFKKNNHIAIDCGAGGNNGRLAVICLDTGEEYYAE</sequence>